<dbReference type="InterPro" id="IPR000600">
    <property type="entry name" value="ROK"/>
</dbReference>
<dbReference type="GO" id="GO:0009384">
    <property type="term" value="F:N-acylmannosamine kinase activity"/>
    <property type="evidence" value="ECO:0007669"/>
    <property type="project" value="TreeGrafter"/>
</dbReference>
<gene>
    <name evidence="1" type="ORF">AUR64_16755</name>
</gene>
<dbReference type="OrthoDB" id="206224at2157"/>
<dbReference type="PANTHER" id="PTHR18964">
    <property type="entry name" value="ROK (REPRESSOR, ORF, KINASE) FAMILY"/>
    <property type="match status" value="1"/>
</dbReference>
<dbReference type="RefSeq" id="WP_058582579.1">
    <property type="nucleotide sequence ID" value="NZ_LOPU01000029.1"/>
</dbReference>
<evidence type="ECO:0008006" key="3">
    <source>
        <dbReference type="Google" id="ProtNLM"/>
    </source>
</evidence>
<protein>
    <recommendedName>
        <fullName evidence="3">Glucokinase</fullName>
    </recommendedName>
</protein>
<evidence type="ECO:0000313" key="2">
    <source>
        <dbReference type="Proteomes" id="UP000054387"/>
    </source>
</evidence>
<dbReference type="Proteomes" id="UP000054387">
    <property type="component" value="Unassembled WGS sequence"/>
</dbReference>
<dbReference type="GO" id="GO:0008761">
    <property type="term" value="F:UDP-N-acetylglucosamine 2-epimerase activity"/>
    <property type="evidence" value="ECO:0007669"/>
    <property type="project" value="TreeGrafter"/>
</dbReference>
<dbReference type="Pfam" id="PF00480">
    <property type="entry name" value="ROK"/>
    <property type="match status" value="1"/>
</dbReference>
<evidence type="ECO:0000313" key="1">
    <source>
        <dbReference type="EMBL" id="KTG09427.1"/>
    </source>
</evidence>
<organism evidence="1 2">
    <name type="scientific">Haloprofundus marisrubri</name>
    <dbReference type="NCBI Taxonomy" id="1514971"/>
    <lineage>
        <taxon>Archaea</taxon>
        <taxon>Methanobacteriati</taxon>
        <taxon>Methanobacteriota</taxon>
        <taxon>Stenosarchaea group</taxon>
        <taxon>Halobacteria</taxon>
        <taxon>Halobacteriales</taxon>
        <taxon>Haloferacaceae</taxon>
        <taxon>Haloprofundus</taxon>
    </lineage>
</organism>
<reference evidence="1 2" key="1">
    <citation type="submission" date="2015-12" db="EMBL/GenBank/DDBJ databases">
        <title>Haloprofundus marisrubri gen. nov., sp. nov., an extremely halophilic archaeon isolated from the Discovery deep brine-seawater interface in the Red Sea.</title>
        <authorList>
            <person name="Zhang G."/>
            <person name="Stingl U."/>
            <person name="Rashid M."/>
        </authorList>
    </citation>
    <scope>NUCLEOTIDE SEQUENCE [LARGE SCALE GENOMIC DNA]</scope>
    <source>
        <strain evidence="1 2">SB9</strain>
    </source>
</reference>
<sequence length="318" mass="33269">MNGPTSVVVDVVSTRLRYARGTKRGFVNVRSERTRADALAEQVVDAVATVRDESSEPIEVVSVATTGLVDAERGVVAEFDAADGTKRYDVPLAAAIDEAFGLPTLVQNDCTAAALGEYQFGAGENHNSLAHVTFGTGIGAGVVEDGRPLRGERGYAAEVGLFSIDADGDLWSTGVRGAWEAYCSGRGIPNFARSIVAEDDRPSSLREHDEIRAPDVFAAADDGDAVACDLLDRIARYNAAGIGTLVNAYDPGVVTVGGSVARNNAEWFLSGVRASLDDYVLAADPPAVTLTSLGEDIELYGALAATLSVDVNARKSGD</sequence>
<accession>A0A0W1R7M4</accession>
<name>A0A0W1R7M4_9EURY</name>
<keyword evidence="2" id="KW-1185">Reference proteome</keyword>
<dbReference type="AlphaFoldDB" id="A0A0W1R7M4"/>
<dbReference type="EMBL" id="LOPU01000029">
    <property type="protein sequence ID" value="KTG09427.1"/>
    <property type="molecule type" value="Genomic_DNA"/>
</dbReference>
<proteinExistence type="predicted"/>
<dbReference type="Gene3D" id="3.30.420.40">
    <property type="match status" value="2"/>
</dbReference>
<dbReference type="STRING" id="1514971.AUR64_16755"/>
<dbReference type="InterPro" id="IPR043129">
    <property type="entry name" value="ATPase_NBD"/>
</dbReference>
<dbReference type="PANTHER" id="PTHR18964:SF149">
    <property type="entry name" value="BIFUNCTIONAL UDP-N-ACETYLGLUCOSAMINE 2-EPIMERASE_N-ACETYLMANNOSAMINE KINASE"/>
    <property type="match status" value="1"/>
</dbReference>
<comment type="caution">
    <text evidence="1">The sequence shown here is derived from an EMBL/GenBank/DDBJ whole genome shotgun (WGS) entry which is preliminary data.</text>
</comment>
<dbReference type="SUPFAM" id="SSF53067">
    <property type="entry name" value="Actin-like ATPase domain"/>
    <property type="match status" value="1"/>
</dbReference>